<evidence type="ECO:0000313" key="3">
    <source>
        <dbReference type="Proteomes" id="UP000007797"/>
    </source>
</evidence>
<dbReference type="STRING" id="1054147.F4Q5U9"/>
<keyword evidence="3" id="KW-1185">Reference proteome</keyword>
<dbReference type="OrthoDB" id="6103986at2759"/>
<dbReference type="AlphaFoldDB" id="F4Q5U9"/>
<dbReference type="Proteomes" id="UP000007797">
    <property type="component" value="Unassembled WGS sequence"/>
</dbReference>
<dbReference type="Pfam" id="PF10127">
    <property type="entry name" value="RlaP"/>
    <property type="match status" value="1"/>
</dbReference>
<protein>
    <submittedName>
        <fullName evidence="2">Uncharacterized protein</fullName>
    </submittedName>
</protein>
<accession>F4Q5U9</accession>
<dbReference type="RefSeq" id="XP_004355842.1">
    <property type="nucleotide sequence ID" value="XM_004355789.1"/>
</dbReference>
<feature type="compositionally biased region" description="Basic and acidic residues" evidence="1">
    <location>
        <begin position="187"/>
        <end position="214"/>
    </location>
</feature>
<sequence length="709" mass="83231">MNNSNSSTICIDLDTYSDRVFENDNDINDHNLQNLFNKTLIHHQHDDDDERVDEKKMDMVDSRLIYFALAGSQSFNLHQQDSDQDFIGVREANIEDVLSLRGVKETIHHLKPDITIYELRHYAKLLLLGNPRQIESLYTDKFSFQSEEWKRIIEKKKEFITMVTIDHYLSTIKALLYGINSKIKKKQEKEQRRANGQEDDKKKEKSKREKRSVENNKVQTLLLEKKKEKQEMLMMELESRQTVHKKAYHASRLLSEVKRMIDGLEPIVQYTDDSQERERLLEIRKGDFNHQEMQDQLNKQFNEMEQARNQMTNSYSQEVDIKMVSDWLVSIRRQSINRYQGYRYSWPNGETEKSESLRLQAKQLMQKHGIIGELIYVGESGSNLYHLDKTMDSEQDIIGIYASSTDEIVSLLPPPTRLDVDNISPNLEYIPRNNINSSKSTSPPPSAKKDITTKGMILYEVGQAIQQLIHGHYRLYDCLLADNTKYQSYQSPAWKDLVAKIMINNNHTIAIDNNHSVDTKFTNLFNNRIYAQNTWGIAQGEYLRARILLGLKKPPPKLSKKKQMKLEKRIQEQGNQEEPVQEKETIGPNVTFQDKLAACRCFYIAFRLLWLSKSILQGNQINLHFDDNETTKDQKELLLLFKYPIKDENQQSLKIRDEELVEKIDECRELIESLILPLETFKVFFRSDDIENQLHDLFNPWLIKIRLSM</sequence>
<reference evidence="3" key="1">
    <citation type="journal article" date="2011" name="Genome Res.">
        <title>Phylogeny-wide analysis of social amoeba genomes highlights ancient origins for complex intercellular communication.</title>
        <authorList>
            <person name="Heidel A.J."/>
            <person name="Lawal H.M."/>
            <person name="Felder M."/>
            <person name="Schilde C."/>
            <person name="Helps N.R."/>
            <person name="Tunggal B."/>
            <person name="Rivero F."/>
            <person name="John U."/>
            <person name="Schleicher M."/>
            <person name="Eichinger L."/>
            <person name="Platzer M."/>
            <person name="Noegel A.A."/>
            <person name="Schaap P."/>
            <person name="Gloeckner G."/>
        </authorList>
    </citation>
    <scope>NUCLEOTIDE SEQUENCE [LARGE SCALE GENOMIC DNA]</scope>
    <source>
        <strain evidence="3">SH3</strain>
    </source>
</reference>
<dbReference type="InterPro" id="IPR018775">
    <property type="entry name" value="RlaP"/>
</dbReference>
<dbReference type="PANTHER" id="PTHR34817">
    <property type="entry name" value="NUCLEOTIDYLTRANSFERASE"/>
    <property type="match status" value="1"/>
</dbReference>
<dbReference type="EMBL" id="GL883021">
    <property type="protein sequence ID" value="EGG17358.1"/>
    <property type="molecule type" value="Genomic_DNA"/>
</dbReference>
<feature type="region of interest" description="Disordered" evidence="1">
    <location>
        <begin position="186"/>
        <end position="217"/>
    </location>
</feature>
<name>F4Q5U9_CACFS</name>
<organism evidence="2 3">
    <name type="scientific">Cavenderia fasciculata</name>
    <name type="common">Slime mold</name>
    <name type="synonym">Dictyostelium fasciculatum</name>
    <dbReference type="NCBI Taxonomy" id="261658"/>
    <lineage>
        <taxon>Eukaryota</taxon>
        <taxon>Amoebozoa</taxon>
        <taxon>Evosea</taxon>
        <taxon>Eumycetozoa</taxon>
        <taxon>Dictyostelia</taxon>
        <taxon>Acytosteliales</taxon>
        <taxon>Cavenderiaceae</taxon>
        <taxon>Cavenderia</taxon>
    </lineage>
</organism>
<evidence type="ECO:0000256" key="1">
    <source>
        <dbReference type="SAM" id="MobiDB-lite"/>
    </source>
</evidence>
<dbReference type="KEGG" id="dfa:DFA_08353"/>
<dbReference type="PANTHER" id="PTHR34817:SF3">
    <property type="match status" value="1"/>
</dbReference>
<gene>
    <name evidence="2" type="ORF">DFA_08353</name>
</gene>
<dbReference type="GeneID" id="14869615"/>
<evidence type="ECO:0000313" key="2">
    <source>
        <dbReference type="EMBL" id="EGG17358.1"/>
    </source>
</evidence>
<dbReference type="OMA" id="KHINDEI"/>
<proteinExistence type="predicted"/>